<keyword evidence="1" id="KW-0472">Membrane</keyword>
<gene>
    <name evidence="3" type="ORF">H8R91_10715</name>
</gene>
<sequence length="198" mass="20430">MKKLSAILASATVIAMASVPAFAAGINSAEQAVLDKLSEVNTSYNGGFITNADEMLNQSENYFNTIDMTDAESKEIIADINDAVDYLKSQGASTVKDLNTAQKQELFTYGQKAANVVGVTVSYDKATKTVSATDKNGNAIVSTKVTTDSKGNTTTTSNAIATTGANVNTFAVATVAGAAVALAAGATVVLSVKKRERA</sequence>
<dbReference type="RefSeq" id="WP_186936158.1">
    <property type="nucleotide sequence ID" value="NZ_JACOPS010000005.1"/>
</dbReference>
<feature type="chain" id="PRO_5046856359" description="LPXTG cell wall anchor domain-containing protein" evidence="2">
    <location>
        <begin position="24"/>
        <end position="198"/>
    </location>
</feature>
<feature type="transmembrane region" description="Helical" evidence="1">
    <location>
        <begin position="170"/>
        <end position="192"/>
    </location>
</feature>
<accession>A0ABR7HNI7</accession>
<reference evidence="3 4" key="1">
    <citation type="submission" date="2020-08" db="EMBL/GenBank/DDBJ databases">
        <title>Genome public.</title>
        <authorList>
            <person name="Liu C."/>
            <person name="Sun Q."/>
        </authorList>
    </citation>
    <scope>NUCLEOTIDE SEQUENCE [LARGE SCALE GENOMIC DNA]</scope>
    <source>
        <strain evidence="3 4">NSJ-71</strain>
    </source>
</reference>
<dbReference type="EMBL" id="JACOPS010000005">
    <property type="protein sequence ID" value="MBC5728981.1"/>
    <property type="molecule type" value="Genomic_DNA"/>
</dbReference>
<keyword evidence="1" id="KW-1133">Transmembrane helix</keyword>
<evidence type="ECO:0000313" key="3">
    <source>
        <dbReference type="EMBL" id="MBC5728981.1"/>
    </source>
</evidence>
<keyword evidence="4" id="KW-1185">Reference proteome</keyword>
<evidence type="ECO:0000313" key="4">
    <source>
        <dbReference type="Proteomes" id="UP000636755"/>
    </source>
</evidence>
<dbReference type="Proteomes" id="UP000636755">
    <property type="component" value="Unassembled WGS sequence"/>
</dbReference>
<proteinExistence type="predicted"/>
<evidence type="ECO:0000256" key="1">
    <source>
        <dbReference type="SAM" id="Phobius"/>
    </source>
</evidence>
<organism evidence="3 4">
    <name type="scientific">Ruminococcus intestinalis</name>
    <dbReference type="NCBI Taxonomy" id="2763066"/>
    <lineage>
        <taxon>Bacteria</taxon>
        <taxon>Bacillati</taxon>
        <taxon>Bacillota</taxon>
        <taxon>Clostridia</taxon>
        <taxon>Eubacteriales</taxon>
        <taxon>Oscillospiraceae</taxon>
        <taxon>Ruminococcus</taxon>
    </lineage>
</organism>
<feature type="signal peptide" evidence="2">
    <location>
        <begin position="1"/>
        <end position="23"/>
    </location>
</feature>
<evidence type="ECO:0008006" key="5">
    <source>
        <dbReference type="Google" id="ProtNLM"/>
    </source>
</evidence>
<name>A0ABR7HNI7_9FIRM</name>
<keyword evidence="2" id="KW-0732">Signal</keyword>
<evidence type="ECO:0000256" key="2">
    <source>
        <dbReference type="SAM" id="SignalP"/>
    </source>
</evidence>
<keyword evidence="1" id="KW-0812">Transmembrane</keyword>
<protein>
    <recommendedName>
        <fullName evidence="5">LPXTG cell wall anchor domain-containing protein</fullName>
    </recommendedName>
</protein>
<comment type="caution">
    <text evidence="3">The sequence shown here is derived from an EMBL/GenBank/DDBJ whole genome shotgun (WGS) entry which is preliminary data.</text>
</comment>